<evidence type="ECO:0000313" key="6">
    <source>
        <dbReference type="EMBL" id="VAW74760.1"/>
    </source>
</evidence>
<dbReference type="InterPro" id="IPR041079">
    <property type="entry name" value="Neuraminidase-like"/>
</dbReference>
<dbReference type="InterPro" id="IPR036365">
    <property type="entry name" value="PGBD-like_sf"/>
</dbReference>
<dbReference type="Gene3D" id="1.10.101.10">
    <property type="entry name" value="PGBD-like superfamily/PGBD"/>
    <property type="match status" value="3"/>
</dbReference>
<dbReference type="InterPro" id="IPR046839">
    <property type="entry name" value="ABC_toxin_N"/>
</dbReference>
<name>A0A3B0YDE2_9ZZZZ</name>
<evidence type="ECO:0000256" key="1">
    <source>
        <dbReference type="ARBA" id="ARBA00023026"/>
    </source>
</evidence>
<gene>
    <name evidence="6" type="ORF">MNBD_GAMMA12-3794</name>
</gene>
<accession>A0A3B0YDE2</accession>
<reference evidence="6" key="1">
    <citation type="submission" date="2018-06" db="EMBL/GenBank/DDBJ databases">
        <authorList>
            <person name="Zhirakovskaya E."/>
        </authorList>
    </citation>
    <scope>NUCLEOTIDE SEQUENCE</scope>
</reference>
<evidence type="ECO:0000259" key="3">
    <source>
        <dbReference type="Pfam" id="PF18276"/>
    </source>
</evidence>
<protein>
    <submittedName>
        <fullName evidence="6">Insecticidal toxin complex protein TccB1</fullName>
    </submittedName>
</protein>
<dbReference type="EMBL" id="UOFL01000064">
    <property type="protein sequence ID" value="VAW74760.1"/>
    <property type="molecule type" value="Genomic_DNA"/>
</dbReference>
<keyword evidence="1" id="KW-0843">Virulence</keyword>
<feature type="domain" description="Peptidoglycan binding-like" evidence="2">
    <location>
        <begin position="36"/>
        <end position="71"/>
    </location>
</feature>
<feature type="domain" description="Peptidoglycan binding-like" evidence="2">
    <location>
        <begin position="254"/>
        <end position="308"/>
    </location>
</feature>
<dbReference type="SUPFAM" id="SSF47090">
    <property type="entry name" value="PGBD-like"/>
    <property type="match status" value="3"/>
</dbReference>
<sequence length="3329" mass="377616">MKRLEFQLKTKTRSSVANLHTALRLMEIDISEEEIKNKKLGTSTKKAIEKFQKKHDLSVDGDLGRKTLAVMNAELFDRHVSLSKTRTSKLHVMLDKLDSPVSENDKAKRQLGRSTRNSIKELQKKMRLTEDGKLSDKLFDKIQEAVIKKTLSTKTQVGKLQATMLKVNEIAKLNIKIESEDISTKKLGESSKNWIKAFQKKYKLKADGKINQPTLDKINSVASSKGKYVKKLKAPQANELKTVTKNLRLNMVSPFVAEIQKSLSFLGYKVAQKEFNTQAFGKTTTKSIKTLQKRNGLVETGHFDKATSKLVNSLVLSANPDAGLTHRYRIRGSVRDELWDRKNSMVIKFYEKILDKESVTPLGAKKNFLNGFFDIPYDAPIDITTGKIKEKFHLVIRLYDENDQNTPLAEQIHNNVKATHWVNFTATVNSDGITEYTGNYAGKSDYEVTKKLLQKALGPAKIADLHETETDKQITQLSIQSGLSTDDIMCHVLSQLVEKSVNAGTLTDEAFYAFIRQNLPADLPGDLLRGTSDWDTIDNLVELTESGLMFLDDSTQQQAIDNAITQNLVSQKIKISKTDILAELQTQRNKFTLTKPILVGNGSLQSLLDESTINSSHYSIISAVFISSNGVNPEFWEEIKTHEAVIGAAAIADFTTTVEAGNITKNHIPTVTFLKNNIGSEEAKPFKTASDIAKLDQQGLVALVGQNGKQVPDNMPGDTVDDKVDNFAAAMVSRTELLFPAVSLVATIKRSGTAKITKINEIEIFIDEQKDLNFKKQNIDQFLVDNPTITLADKTIEELKVVQRTHKLTANSLTGSSLIEEGLHSSMQIYFTGKDRLVSMLEAKGVRTLYSSRVYEASKLQYMRVVARLTDFRREMHRTTPQAIVLHTYSDKEVLDTIGDIPNLKSLFGSLDYCECEHCKSLYSPSAYLTDMLRFLKSHDAVEVGKKVKDILFERRPDIGNVKLNCTNTNTPLPYIDLVCEILENYLVNKKDFVLQTTLTQAELRAIPEYIQDDAYAIIANADFPLNNSFNLWQEETRTYLDYLQVPRYELMEVFQDKSDTNSKVPGDVAIAAEYFSISSKEKYLIVNMDATEGGQDDYWGFVSTQTSLQVSLFLKRSKLNYYELIELLQVQFVNNPGSSPSKIVRDVETCDVDQQTINNVTIAKLDLMHRFIRLWRKTGWKMWELDLLIRTLKIGNNEIDEQTLVNLKSFRELQDRLRLPFEILLAFYGDTGKEINREIRVSPDSSDVIINPLYNQLFQNVSVTNPIDERFKAINSNHEPISLDSTINIGLNEGGAHNGYTPIPTILSALALQQTDFDLLLAKTSNLELSIVNLSIFLKYTYLARSLKLTVTDLMLFLDITNNLDPFSSLETTIESFKSLEKIQGSGVSLLELDYVLNYKPDSPIGLRDETTVQFIDVLRGILQVNKDNIDQLDLAIADQEIITNFDTEALAGMNDAQVVVALGPLNAILGDAIATFTSVSFSVEESNLILNYDTNSITADNKNILASNIEALQQNVTNLLDSNENQITSHIAGTFGMTDVQVAVALGNIEIPAGPTLLRTMLEDESLISKDAEGNYTEIDSTNFPGHFSAYYLLHKVSLLVLKMDIETENFEWFVKNSAEINTLDFSTLPVLAVVDPNNFSGWLNLLLFLQFKSSFPEPEDASIRSILELAKDDANSKEDIFSEIATLTQWDMDEISAIHAGLNIQHAAGQLDYTDAEIYTRLQKCFQQMRLTGVDVSAMLTWANINTDLEVDKEVAIQTRQAVKSKYEQQDWLAKVTPLHDAIREKKRTALVEYHIEKSLREVDPELENGVITNPLYWKDTNALYKYFLIDVEMSACQLTSRIKQSISSVQLFVQRCFLNLENRFVVVTQDQKDDKSSPNAWSQWKWMKIYRVWEANRKIFFYPENWLEPELRDDKSPFFRDLENELLQNEITDENVEQAFQNYLHKVDDVSHLEVMGMYHQMEDLGGEEIYATNIVHVIARTKTEPQTYYYRSYDMIYHTWSAWSPIEVDITGDQVMPVVYNRRLYLFWLQFTEKPMKSNKTPAAHPSSSNEPIESADPMKLLEVKLGWSYMKGEAWTSKKTSKLKLIHPWGRPTSSYNLKPYYLAKYNELHLDIYISTSREFNNGNFYDPNVTEGNNPIRITKYRFNETYLPWHSSSFIFDGEVKDVKMKGLSRHYNYFGKNPSLRDSYEYVHAEFGSDGEDIKRLAHILESGPRLKLPTGMHYKNTHLTNNLYNAVNNNLFRVLENAATSTLLSGANAPFGMVFTQQELQLDTVATSHPIFYQDSQRSFFVKPEWVERLDNYGRIISETRKYRFEPFYHPYTVLFIRELNRDGMKGLLSRDIQIKPQSFSPKNNFNFSSYAPSPKVIVGGSDPTAQKSTDIVDFSFGAANSIYNWELFFHAPLMVANRLMQNQKFEEAMKWFHYIFNPTSIEDYPSPKKYWVTKPFFEYNAEDSRIQRIESILSNLDLDKNSDQIAAWKNNPFNPHVIARYRPVAYQKNVVMKYIDNLIAWGDMLFKRDSIESINEASLLYMLAYEILGERPQKVPNVEHEELTFNEIEQDLDDFGNVRVDAQVEDSLLPISIVPASSESESIPSLDVFYFCIPHNDFLSKYWDTVEDRLFKIRHCMNIQGIVRQLPLFQPPIDPALLVKAAANGMDLSSVLSDLSAPTPHYRFRIVVQKAVEFCNQVRGLGEKLLSALEKKDVEGLSLLRSQHEIQLLEAVKSVREKQIDEAAESIGSLNMASAAADTRKSYYDGLPRMNEWEIGGTVLHGLGVISDIVATVLNTVGAVTQLIPTTFTFGAAGFGGSPVFTTTYGADNISKSSVNFAALFQGLSSILHSSGSMLETQASYTRRDNENAHQSSLAAIEKEQIQFQINAAEIRKAITEKELDNQVLQIDNAKTTNEYMRNKYTDEQLYSWMITQISTVYFQAYQLAFDMAKKAEKCYQHELGISNSNIIQFGYWDSLKKGLLSGDKLMNDLSKLEAEYLDQNKREFEITKHISLAQFSPLSLMTLKETGNCSISIPEWLFDMDYPGHYMRRIKSVSISIPCVVGPYTSINCTLSLQKNETRIDITLPGGTYEQQEDDIRFKTMYGEISSIATSNAQNDSGMFELNFNDERYLPFEGLGVISDWQIDMPIENNFFDFASLSDVILHISYTSRGGGGLLADAAHVAMQSQLPTETARLFSLKHEFSTEWYRFLNPENGSDQEFIVTLEDRHFPFFIRGNISALRIKGLHLFAESDEASNFLANIKLPNLASLDDRAVDKDMAFNNVHHFPADFSAGPAADALGEVKIKLKKIGDANFTSLLSDDIDNIFILFQLGT</sequence>
<evidence type="ECO:0000259" key="4">
    <source>
        <dbReference type="Pfam" id="PF18413"/>
    </source>
</evidence>
<dbReference type="Pfam" id="PF01471">
    <property type="entry name" value="PG_binding_1"/>
    <property type="match status" value="2"/>
</dbReference>
<dbReference type="InterPro" id="IPR018003">
    <property type="entry name" value="Insecticidal_toxin/plasmid_vir"/>
</dbReference>
<dbReference type="Pfam" id="PF18413">
    <property type="entry name" value="Neuraminidase"/>
    <property type="match status" value="1"/>
</dbReference>
<feature type="domain" description="Tc toxin complex TcA C-terminal TcB-binding" evidence="3">
    <location>
        <begin position="2881"/>
        <end position="3165"/>
    </location>
</feature>
<feature type="domain" description="ABC toxin N-terminal" evidence="5">
    <location>
        <begin position="1784"/>
        <end position="1927"/>
    </location>
</feature>
<dbReference type="InterPro" id="IPR002477">
    <property type="entry name" value="Peptidoglycan-bd-like"/>
</dbReference>
<dbReference type="Pfam" id="PF20220">
    <property type="entry name" value="ABC_toxin_N"/>
    <property type="match status" value="1"/>
</dbReference>
<proteinExistence type="predicted"/>
<feature type="domain" description="Neuraminidase-like" evidence="4">
    <location>
        <begin position="1957"/>
        <end position="2089"/>
    </location>
</feature>
<dbReference type="Pfam" id="PF18276">
    <property type="entry name" value="TcA_TcB_BD"/>
    <property type="match status" value="1"/>
</dbReference>
<dbReference type="InterPro" id="IPR040840">
    <property type="entry name" value="TcA_TcB_BD"/>
</dbReference>
<organism evidence="6">
    <name type="scientific">hydrothermal vent metagenome</name>
    <dbReference type="NCBI Taxonomy" id="652676"/>
    <lineage>
        <taxon>unclassified sequences</taxon>
        <taxon>metagenomes</taxon>
        <taxon>ecological metagenomes</taxon>
    </lineage>
</organism>
<dbReference type="Pfam" id="PF03538">
    <property type="entry name" value="VRP1"/>
    <property type="match status" value="1"/>
</dbReference>
<evidence type="ECO:0000259" key="5">
    <source>
        <dbReference type="Pfam" id="PF20220"/>
    </source>
</evidence>
<evidence type="ECO:0000259" key="2">
    <source>
        <dbReference type="Pfam" id="PF01471"/>
    </source>
</evidence>
<dbReference type="InterPro" id="IPR036366">
    <property type="entry name" value="PGBDSf"/>
</dbReference>